<name>A0A6P1MMU6_9FIRM</name>
<dbReference type="InterPro" id="IPR009193">
    <property type="entry name" value="EutL_PduB"/>
</dbReference>
<gene>
    <name evidence="4" type="primary">pduB</name>
    <name evidence="4" type="ORF">Ami3637_13060</name>
</gene>
<feature type="domain" description="BMC circularly permuted" evidence="3">
    <location>
        <begin position="17"/>
        <end position="122"/>
    </location>
</feature>
<protein>
    <submittedName>
        <fullName evidence="4">Propanediol utilization microcompartment protein PduB</fullName>
    </submittedName>
</protein>
<reference evidence="4 5" key="1">
    <citation type="submission" date="2020-01" db="EMBL/GenBank/DDBJ databases">
        <title>Genomic analysis of Aminipila sp. CBA3637.</title>
        <authorList>
            <person name="Kim Y.B."/>
            <person name="Roh S.W."/>
        </authorList>
    </citation>
    <scope>NUCLEOTIDE SEQUENCE [LARGE SCALE GENOMIC DNA]</scope>
    <source>
        <strain evidence="4 5">CBA3637</strain>
    </source>
</reference>
<dbReference type="GO" id="GO:0005198">
    <property type="term" value="F:structural molecule activity"/>
    <property type="evidence" value="ECO:0007669"/>
    <property type="project" value="InterPro"/>
</dbReference>
<dbReference type="Gene3D" id="3.30.70.1710">
    <property type="match status" value="2"/>
</dbReference>
<dbReference type="EMBL" id="CP047591">
    <property type="protein sequence ID" value="QHI74004.1"/>
    <property type="molecule type" value="Genomic_DNA"/>
</dbReference>
<evidence type="ECO:0000256" key="2">
    <source>
        <dbReference type="ARBA" id="ARBA00024446"/>
    </source>
</evidence>
<dbReference type="NCBIfam" id="NF011944">
    <property type="entry name" value="PRK15415.1"/>
    <property type="match status" value="1"/>
</dbReference>
<dbReference type="Pfam" id="PF00936">
    <property type="entry name" value="BMC"/>
    <property type="match status" value="1"/>
</dbReference>
<evidence type="ECO:0000256" key="1">
    <source>
        <dbReference type="ARBA" id="ARBA00024322"/>
    </source>
</evidence>
<comment type="subcellular location">
    <subcellularLocation>
        <location evidence="1">Bacterial microcompartment</location>
    </subcellularLocation>
</comment>
<proteinExistence type="predicted"/>
<dbReference type="InterPro" id="IPR000249">
    <property type="entry name" value="BMC_dom"/>
</dbReference>
<keyword evidence="5" id="KW-1185">Reference proteome</keyword>
<dbReference type="InterPro" id="IPR044870">
    <property type="entry name" value="BMC_CP"/>
</dbReference>
<dbReference type="GO" id="GO:0031469">
    <property type="term" value="C:bacterial microcompartment"/>
    <property type="evidence" value="ECO:0007669"/>
    <property type="project" value="UniProtKB-SubCell"/>
</dbReference>
<dbReference type="PIRSF" id="PIRSF012290">
    <property type="entry name" value="EutL_PduB"/>
    <property type="match status" value="1"/>
</dbReference>
<dbReference type="InterPro" id="IPR030984">
    <property type="entry name" value="PduB"/>
</dbReference>
<dbReference type="SUPFAM" id="SSF143414">
    <property type="entry name" value="CcmK-like"/>
    <property type="match status" value="1"/>
</dbReference>
<sequence>MEEDFVSDRLQGCSLPEFVGTAIGDTVGIVIANLDETLREKIQLEQRFKSIGIVSARTGGGTHAMAADTAVKATNTEIALIELCRDTKGGAGHGITVIFASEDVMDSRRAVEIMLEELQGCFGNVYTCDAGHVEVHYTARASYALNQSFDAPLGKAFGITVGAPAAVGMIMADVAMKTANVEMNKFASSTHGTCFTNEIIITFSGDADAVKQSLVAAREAGLSVLRGMGQNPIPMGEPTW</sequence>
<dbReference type="KEGG" id="amic:Ami3637_13060"/>
<dbReference type="Proteomes" id="UP000463883">
    <property type="component" value="Chromosome"/>
</dbReference>
<dbReference type="NCBIfam" id="TIGR04501">
    <property type="entry name" value="microcomp_PduB"/>
    <property type="match status" value="1"/>
</dbReference>
<organism evidence="4 5">
    <name type="scientific">Aminipila terrae</name>
    <dbReference type="NCBI Taxonomy" id="2697030"/>
    <lineage>
        <taxon>Bacteria</taxon>
        <taxon>Bacillati</taxon>
        <taxon>Bacillota</taxon>
        <taxon>Clostridia</taxon>
        <taxon>Peptostreptococcales</taxon>
        <taxon>Anaerovoracaceae</taxon>
        <taxon>Aminipila</taxon>
    </lineage>
</organism>
<dbReference type="SMART" id="SM00877">
    <property type="entry name" value="BMC"/>
    <property type="match status" value="2"/>
</dbReference>
<accession>A0A6P1MMU6</accession>
<evidence type="ECO:0000313" key="4">
    <source>
        <dbReference type="EMBL" id="QHI74004.1"/>
    </source>
</evidence>
<keyword evidence="2" id="KW-1283">Bacterial microcompartment</keyword>
<evidence type="ECO:0000313" key="5">
    <source>
        <dbReference type="Proteomes" id="UP000463883"/>
    </source>
</evidence>
<dbReference type="PROSITE" id="PS51931">
    <property type="entry name" value="BMC_CP"/>
    <property type="match status" value="2"/>
</dbReference>
<evidence type="ECO:0000259" key="3">
    <source>
        <dbReference type="PROSITE" id="PS51931"/>
    </source>
</evidence>
<dbReference type="AlphaFoldDB" id="A0A6P1MMU6"/>
<feature type="domain" description="BMC circularly permuted" evidence="3">
    <location>
        <begin position="124"/>
        <end position="235"/>
    </location>
</feature>
<dbReference type="InterPro" id="IPR037233">
    <property type="entry name" value="CcmK-like_sf"/>
</dbReference>